<gene>
    <name evidence="2" type="ORF">HPULCUR_001736</name>
</gene>
<proteinExistence type="predicted"/>
<evidence type="ECO:0000313" key="3">
    <source>
        <dbReference type="Proteomes" id="UP001476247"/>
    </source>
</evidence>
<feature type="region of interest" description="Disordered" evidence="1">
    <location>
        <begin position="77"/>
        <end position="96"/>
    </location>
</feature>
<reference evidence="2 3" key="1">
    <citation type="submission" date="2024-04" db="EMBL/GenBank/DDBJ databases">
        <title>genome sequences of Mucor flavus KT1a and Helicostylum pulchrum KT1b strains isolation_sourced from the surface of a dry-aged beef.</title>
        <authorList>
            <person name="Toyotome T."/>
            <person name="Hosono M."/>
            <person name="Torimaru M."/>
            <person name="Fukuda K."/>
            <person name="Mikami N."/>
        </authorList>
    </citation>
    <scope>NUCLEOTIDE SEQUENCE [LARGE SCALE GENOMIC DNA]</scope>
    <source>
        <strain evidence="2 3">KT1b</strain>
    </source>
</reference>
<accession>A0ABP9XNI4</accession>
<feature type="compositionally biased region" description="Basic and acidic residues" evidence="1">
    <location>
        <begin position="11"/>
        <end position="27"/>
    </location>
</feature>
<evidence type="ECO:0000313" key="2">
    <source>
        <dbReference type="EMBL" id="GAA5796365.1"/>
    </source>
</evidence>
<dbReference type="Proteomes" id="UP001476247">
    <property type="component" value="Unassembled WGS sequence"/>
</dbReference>
<dbReference type="EMBL" id="BAABUJ010000006">
    <property type="protein sequence ID" value="GAA5796365.1"/>
    <property type="molecule type" value="Genomic_DNA"/>
</dbReference>
<organism evidence="2 3">
    <name type="scientific">Helicostylum pulchrum</name>
    <dbReference type="NCBI Taxonomy" id="562976"/>
    <lineage>
        <taxon>Eukaryota</taxon>
        <taxon>Fungi</taxon>
        <taxon>Fungi incertae sedis</taxon>
        <taxon>Mucoromycota</taxon>
        <taxon>Mucoromycotina</taxon>
        <taxon>Mucoromycetes</taxon>
        <taxon>Mucorales</taxon>
        <taxon>Mucorineae</taxon>
        <taxon>Mucoraceae</taxon>
        <taxon>Helicostylum</taxon>
    </lineage>
</organism>
<evidence type="ECO:0000256" key="1">
    <source>
        <dbReference type="SAM" id="MobiDB-lite"/>
    </source>
</evidence>
<keyword evidence="3" id="KW-1185">Reference proteome</keyword>
<sequence>MSEENEPTHYMSREEVQDNPTQEEKNNDIQSDIIKIDAMKESLQISITSEENFSNTPCQQVQLQEDHVYFSPKVHQAPPITEKNMSPKMKVQKRTKRRTIITDPKDLRRSPRLALKKRVQYFPIKITRRTRKNIALS</sequence>
<comment type="caution">
    <text evidence="2">The sequence shown here is derived from an EMBL/GenBank/DDBJ whole genome shotgun (WGS) entry which is preliminary data.</text>
</comment>
<name>A0ABP9XNI4_9FUNG</name>
<protein>
    <submittedName>
        <fullName evidence="2">Uncharacterized protein</fullName>
    </submittedName>
</protein>
<feature type="region of interest" description="Disordered" evidence="1">
    <location>
        <begin position="1"/>
        <end position="31"/>
    </location>
</feature>